<reference evidence="1" key="1">
    <citation type="journal article" date="2015" name="Nature">
        <title>Complex archaea that bridge the gap between prokaryotes and eukaryotes.</title>
        <authorList>
            <person name="Spang A."/>
            <person name="Saw J.H."/>
            <person name="Jorgensen S.L."/>
            <person name="Zaremba-Niedzwiedzka K."/>
            <person name="Martijn J."/>
            <person name="Lind A.E."/>
            <person name="van Eijk R."/>
            <person name="Schleper C."/>
            <person name="Guy L."/>
            <person name="Ettema T.J."/>
        </authorList>
    </citation>
    <scope>NUCLEOTIDE SEQUENCE</scope>
</reference>
<dbReference type="EMBL" id="LAZR01016821">
    <property type="protein sequence ID" value="KKM02872.1"/>
    <property type="molecule type" value="Genomic_DNA"/>
</dbReference>
<organism evidence="1">
    <name type="scientific">marine sediment metagenome</name>
    <dbReference type="NCBI Taxonomy" id="412755"/>
    <lineage>
        <taxon>unclassified sequences</taxon>
        <taxon>metagenomes</taxon>
        <taxon>ecological metagenomes</taxon>
    </lineage>
</organism>
<accession>A0A0F9HIB7</accession>
<comment type="caution">
    <text evidence="1">The sequence shown here is derived from an EMBL/GenBank/DDBJ whole genome shotgun (WGS) entry which is preliminary data.</text>
</comment>
<gene>
    <name evidence="1" type="ORF">LCGC14_1780140</name>
</gene>
<protein>
    <submittedName>
        <fullName evidence="1">Uncharacterized protein</fullName>
    </submittedName>
</protein>
<feature type="non-terminal residue" evidence="1">
    <location>
        <position position="1"/>
    </location>
</feature>
<evidence type="ECO:0000313" key="1">
    <source>
        <dbReference type="EMBL" id="KKM02872.1"/>
    </source>
</evidence>
<dbReference type="AlphaFoldDB" id="A0A0F9HIB7"/>
<proteinExistence type="predicted"/>
<name>A0A0F9HIB7_9ZZZZ</name>
<sequence length="43" mass="4784">YQGRLGFIVGNTTNTRGTQQYLVDFGARRATPLPLNARQFSVV</sequence>